<dbReference type="InterPro" id="IPR019734">
    <property type="entry name" value="TPR_rpt"/>
</dbReference>
<evidence type="ECO:0000256" key="4">
    <source>
        <dbReference type="ARBA" id="ARBA00022829"/>
    </source>
</evidence>
<evidence type="ECO:0000313" key="8">
    <source>
        <dbReference type="Proteomes" id="UP000218811"/>
    </source>
</evidence>
<dbReference type="GO" id="GO:0005634">
    <property type="term" value="C:nucleus"/>
    <property type="evidence" value="ECO:0007669"/>
    <property type="project" value="InterPro"/>
</dbReference>
<evidence type="ECO:0000256" key="2">
    <source>
        <dbReference type="ARBA" id="ARBA00012489"/>
    </source>
</evidence>
<dbReference type="Proteomes" id="UP000218811">
    <property type="component" value="Unassembled WGS sequence"/>
</dbReference>
<dbReference type="GO" id="GO:0005737">
    <property type="term" value="C:cytoplasm"/>
    <property type="evidence" value="ECO:0007669"/>
    <property type="project" value="TreeGrafter"/>
</dbReference>
<dbReference type="GO" id="GO:0044732">
    <property type="term" value="C:mitotic spindle pole body"/>
    <property type="evidence" value="ECO:0007669"/>
    <property type="project" value="TreeGrafter"/>
</dbReference>
<keyword evidence="3" id="KW-0378">Hydrolase</keyword>
<dbReference type="InterPro" id="IPR011990">
    <property type="entry name" value="TPR-like_helical_dom_sf"/>
</dbReference>
<organism evidence="7 8">
    <name type="scientific">Wolfiporia cocos (strain MD-104)</name>
    <name type="common">Brown rot fungus</name>
    <dbReference type="NCBI Taxonomy" id="742152"/>
    <lineage>
        <taxon>Eukaryota</taxon>
        <taxon>Fungi</taxon>
        <taxon>Dikarya</taxon>
        <taxon>Basidiomycota</taxon>
        <taxon>Agaricomycotina</taxon>
        <taxon>Agaricomycetes</taxon>
        <taxon>Polyporales</taxon>
        <taxon>Phaeolaceae</taxon>
        <taxon>Wolfiporia</taxon>
    </lineage>
</organism>
<gene>
    <name evidence="7" type="ORF">WOLCODRAFT_95323</name>
</gene>
<dbReference type="EMBL" id="KB467831">
    <property type="protein sequence ID" value="PCH34363.1"/>
    <property type="molecule type" value="Genomic_DNA"/>
</dbReference>
<dbReference type="SMART" id="SM00028">
    <property type="entry name" value="TPR"/>
    <property type="match status" value="6"/>
</dbReference>
<dbReference type="OMA" id="VAFCEYW"/>
<dbReference type="PANTHER" id="PTHR12792">
    <property type="entry name" value="EXTRA SPINDLE POLES 1-RELATED"/>
    <property type="match status" value="1"/>
</dbReference>
<protein>
    <recommendedName>
        <fullName evidence="2">separase</fullName>
        <ecNumber evidence="2">3.4.22.49</ecNumber>
    </recommendedName>
</protein>
<feature type="compositionally biased region" description="Low complexity" evidence="5">
    <location>
        <begin position="1"/>
        <end position="22"/>
    </location>
</feature>
<dbReference type="PANTHER" id="PTHR12792:SF0">
    <property type="entry name" value="SEPARIN"/>
    <property type="match status" value="1"/>
</dbReference>
<sequence>MPSAVPRTRSTSSRPTRLATRTKSSAVTPDELASDVAAKLTITQPDSKGKIKDNPSSIQSREALRHDAMRAVNAASKTLSAQLDHQKTPVAATRKSELEKVAMSARDALRQLRELNPQNIDTERAASNIVGKLVSLELNDPALAILEDMRPGLVALYVPMHQPSSKRSMVELLTIPFPPDDTELPEILLTLLATYLLHSLTIYLHRLTNVPTFIDGFADPSRHTLLTWAGHFTQLPQKHHDALFTRAYTALTKAALPQGVTPFHAFRLKVLALRCLACTRPGLVQPDNFWEQLVRWSRTYASEVDDRGQGGEARESTLKNCSEAFEEAIGWVRDRSDAGEWMCGRGFVLLCECWVGYAKQAGDLAAIDRIMSLLRSTQSSKGDRDSGRDREATSSSRNPDRHNSLKDMKCFDEISITTVCAALAQASTLFEQWTEQNMSTRVQAALDAIRSCQSLLNVDTSEGSREKNSVYLRDKVRRALERLRRALLGIVESPVSNPRSGTSNVQKSEGTRLLCEIADVQESTVRKGCGQKGAEFLDADMLTWTLETLLVLGRTALAVRDPSSYASAWGYLQRAKALVSDSRPESGLEDRSRNECTDTTSENVYSKLRCTSFPQLLAHANYTRCVAGAFHNIAGTLYQAERYSHAVRFLEEGCAMGTTALAAYHGIGRTSGSKTGEKHDAEETREKESESWRHLEEHLWRRWELLGVCQAKTSDRKLAYDAFIAAIKAFPFNLTSLEGILRSNSVKCAFSTTSALQQLGTIVDRVTYMAACELFLDPSTLSAKSWFMNIDMNTDSWNSIVGSLLERQIASLSESRWKPNVHRIMRQLVQDALNVYDSLAQPIRHARVLLQALELEYYAGEKDLPGHFAGMPVEAIESVFEPLTAPKEAVADAGLLPFCAEYTAKLHLWLALCTHLHPSVDAVSASTIAARHGQSACQVLRKMVAPSLIPDLRQSLARLSIGEKADSKLPLPKVKRATAKKGTRAVTGAKSKIAPPRTRARKEAVLRTPQPKKADAADLGDAPTMPDKAASARTEERVLFDDFPHLINLISMVSQFLGLQGHLLVKVQLLNAARRLSEQQSGVTSSEFIDLSFELAHEYLKLGKVEKAKSIHSQMLIAARGGAITPEVCAVLFLRHAEALAVSGQILKGSSMYCEATALSESLPKEERGMSTAQRLRLRAKTLERTAIAARAFSVIQFSRDDPTASLEGLLQSLRLFNRALDTVSRLRPSTVVQSEPDNPFEVKTNTDAQQSNESSPLGLHMSHKQPQLKTAMDSLEWRLAEGLLETLFSLFDAYLARGSPREAEYFIQQARDLAESLGAQAMISRALARRGELLLQLGLLEEGHDVLLQATELVVDLSGPDAANIRRIRGDYSQRSSNYQDARQLYDEAAVILNDLTKTFSTLDGASLRQSLSVRPRASMDQSNEILAPSILAAVLRKQISMLHEAGEDYKDLLARLSSVSLNTEGKAEGAVLSAKLTLDDVYTRFRADMLLSSLAESTIAIPMGTSDVRSANASSAAQEISNMLSTAEESLSSDLALIANRGNVPHVRETSISLALISALRTMLNSGTDEAAPGVARLIDASIAITLRREILEAIKHKLLDPAMINDLHWPRMTPNGSPIARTQFRHTHRAPNLGDSDDEESCDHPETVSLEHFWQSLYSKYQGQTPMESDERRAGEDVLPLNWTVIHVSITEDQNLMFITRQEARREPLVFCLPLKGRREDNDNVQLTYDDAISELKEILRLNDEGTRQAGNVKREQKSARAAWWADRYALDKRLQDFLINIEFCWLGAFKTVFHQKKTTQQEDLVALQGRIDRIFTKCILARERNQCTDIKLDDSILECISSLPPDCRDEELEDVIYFVLDLYQFHGFPIAVAEVDIDQAVIDLRTALEEHTAKVNARGLTQPVSDGHTFLILDKNIQGIPWESLPCLRGQSVSRIPNMDFLVDRLQYARQHSMHSSKPDRFTFNPTKTYYVLNPSGDLKGTEGRFAGWLTGMKAVGWDGVIGRAPSEQQMCNALTRNDLVIYFGHGGAEQYVRSQRVRHLPRCAATMLWGCSSGALREMGDFDRVGTPYNYMLAGCPTLIANLWDVTDRDIDKFSQAVFDDLQLTTTGMRAPRADDAAVSVITAVAKARDNCKLKYLTGAAPVVYGIPFYL</sequence>
<dbReference type="GO" id="GO:0051307">
    <property type="term" value="P:meiotic chromosome separation"/>
    <property type="evidence" value="ECO:0007669"/>
    <property type="project" value="TreeGrafter"/>
</dbReference>
<feature type="region of interest" description="Disordered" evidence="5">
    <location>
        <begin position="378"/>
        <end position="404"/>
    </location>
</feature>
<accession>A0A2H3J3K2</accession>
<comment type="catalytic activity">
    <reaction evidence="1">
        <text>All bonds known to be hydrolyzed by this endopeptidase have arginine in P1 and an acidic residue in P4. P6 is often occupied by an acidic residue or by a hydroxy-amino-acid residue, the phosphorylation of which enhances cleavage.</text>
        <dbReference type="EC" id="3.4.22.49"/>
    </reaction>
</comment>
<evidence type="ECO:0000256" key="3">
    <source>
        <dbReference type="ARBA" id="ARBA00022801"/>
    </source>
</evidence>
<feature type="region of interest" description="Disordered" evidence="5">
    <location>
        <begin position="979"/>
        <end position="1027"/>
    </location>
</feature>
<name>A0A2H3J3K2_WOLCO</name>
<feature type="domain" description="Peptidase C50" evidence="6">
    <location>
        <begin position="1970"/>
        <end position="2067"/>
    </location>
</feature>
<dbReference type="PROSITE" id="PS51700">
    <property type="entry name" value="SEPARIN"/>
    <property type="match status" value="1"/>
</dbReference>
<dbReference type="STRING" id="742152.A0A2H3J3K2"/>
<feature type="compositionally biased region" description="Polar residues" evidence="5">
    <location>
        <begin position="1244"/>
        <end position="1256"/>
    </location>
</feature>
<dbReference type="SUPFAM" id="SSF48452">
    <property type="entry name" value="TPR-like"/>
    <property type="match status" value="1"/>
</dbReference>
<dbReference type="GO" id="GO:0004197">
    <property type="term" value="F:cysteine-type endopeptidase activity"/>
    <property type="evidence" value="ECO:0007669"/>
    <property type="project" value="InterPro"/>
</dbReference>
<proteinExistence type="predicted"/>
<feature type="region of interest" description="Disordered" evidence="5">
    <location>
        <begin position="1231"/>
        <end position="1261"/>
    </location>
</feature>
<dbReference type="InterPro" id="IPR005314">
    <property type="entry name" value="Peptidase_C50"/>
</dbReference>
<evidence type="ECO:0000256" key="1">
    <source>
        <dbReference type="ARBA" id="ARBA00000451"/>
    </source>
</evidence>
<evidence type="ECO:0000256" key="5">
    <source>
        <dbReference type="SAM" id="MobiDB-lite"/>
    </source>
</evidence>
<keyword evidence="8" id="KW-1185">Reference proteome</keyword>
<dbReference type="GO" id="GO:0006508">
    <property type="term" value="P:proteolysis"/>
    <property type="evidence" value="ECO:0007669"/>
    <property type="project" value="InterPro"/>
</dbReference>
<dbReference type="EC" id="3.4.22.49" evidence="2"/>
<dbReference type="Pfam" id="PF03568">
    <property type="entry name" value="Separin_C"/>
    <property type="match status" value="1"/>
</dbReference>
<keyword evidence="4" id="KW-0159">Chromosome partition</keyword>
<dbReference type="GO" id="GO:0072686">
    <property type="term" value="C:mitotic spindle"/>
    <property type="evidence" value="ECO:0007669"/>
    <property type="project" value="TreeGrafter"/>
</dbReference>
<evidence type="ECO:0000313" key="7">
    <source>
        <dbReference type="EMBL" id="PCH34363.1"/>
    </source>
</evidence>
<reference evidence="7 8" key="1">
    <citation type="journal article" date="2012" name="Science">
        <title>The Paleozoic origin of enzymatic lignin decomposition reconstructed from 31 fungal genomes.</title>
        <authorList>
            <person name="Floudas D."/>
            <person name="Binder M."/>
            <person name="Riley R."/>
            <person name="Barry K."/>
            <person name="Blanchette R.A."/>
            <person name="Henrissat B."/>
            <person name="Martinez A.T."/>
            <person name="Otillar R."/>
            <person name="Spatafora J.W."/>
            <person name="Yadav J.S."/>
            <person name="Aerts A."/>
            <person name="Benoit I."/>
            <person name="Boyd A."/>
            <person name="Carlson A."/>
            <person name="Copeland A."/>
            <person name="Coutinho P.M."/>
            <person name="de Vries R.P."/>
            <person name="Ferreira P."/>
            <person name="Findley K."/>
            <person name="Foster B."/>
            <person name="Gaskell J."/>
            <person name="Glotzer D."/>
            <person name="Gorecki P."/>
            <person name="Heitman J."/>
            <person name="Hesse C."/>
            <person name="Hori C."/>
            <person name="Igarashi K."/>
            <person name="Jurgens J.A."/>
            <person name="Kallen N."/>
            <person name="Kersten P."/>
            <person name="Kohler A."/>
            <person name="Kuees U."/>
            <person name="Kumar T.K.A."/>
            <person name="Kuo A."/>
            <person name="LaButti K."/>
            <person name="Larrondo L.F."/>
            <person name="Lindquist E."/>
            <person name="Ling A."/>
            <person name="Lombard V."/>
            <person name="Lucas S."/>
            <person name="Lundell T."/>
            <person name="Martin R."/>
            <person name="McLaughlin D.J."/>
            <person name="Morgenstern I."/>
            <person name="Morin E."/>
            <person name="Murat C."/>
            <person name="Nagy L.G."/>
            <person name="Nolan M."/>
            <person name="Ohm R.A."/>
            <person name="Patyshakuliyeva A."/>
            <person name="Rokas A."/>
            <person name="Ruiz-Duenas F.J."/>
            <person name="Sabat G."/>
            <person name="Salamov A."/>
            <person name="Samejima M."/>
            <person name="Schmutz J."/>
            <person name="Slot J.C."/>
            <person name="St John F."/>
            <person name="Stenlid J."/>
            <person name="Sun H."/>
            <person name="Sun S."/>
            <person name="Syed K."/>
            <person name="Tsang A."/>
            <person name="Wiebenga A."/>
            <person name="Young D."/>
            <person name="Pisabarro A."/>
            <person name="Eastwood D.C."/>
            <person name="Martin F."/>
            <person name="Cullen D."/>
            <person name="Grigoriev I.V."/>
            <person name="Hibbett D.S."/>
        </authorList>
    </citation>
    <scope>NUCLEOTIDE SEQUENCE [LARGE SCALE GENOMIC DNA]</scope>
    <source>
        <strain evidence="7 8">MD-104</strain>
    </source>
</reference>
<dbReference type="OrthoDB" id="10255632at2759"/>
<dbReference type="Gene3D" id="1.25.40.10">
    <property type="entry name" value="Tetratricopeptide repeat domain"/>
    <property type="match status" value="1"/>
</dbReference>
<dbReference type="InterPro" id="IPR030397">
    <property type="entry name" value="SEPARIN_core_dom"/>
</dbReference>
<feature type="region of interest" description="Disordered" evidence="5">
    <location>
        <begin position="1"/>
        <end position="31"/>
    </location>
</feature>
<feature type="compositionally biased region" description="Basic and acidic residues" evidence="5">
    <location>
        <begin position="381"/>
        <end position="404"/>
    </location>
</feature>
<evidence type="ECO:0000259" key="6">
    <source>
        <dbReference type="PROSITE" id="PS51700"/>
    </source>
</evidence>